<feature type="signal peptide" evidence="1">
    <location>
        <begin position="1"/>
        <end position="34"/>
    </location>
</feature>
<protein>
    <recommendedName>
        <fullName evidence="4">Secreted protein</fullName>
    </recommendedName>
</protein>
<keyword evidence="3" id="KW-1185">Reference proteome</keyword>
<accession>A0ABZ1IZ21</accession>
<dbReference type="Proteomes" id="UP001622690">
    <property type="component" value="Chromosome"/>
</dbReference>
<dbReference type="EMBL" id="CP108125">
    <property type="protein sequence ID" value="WTO83925.1"/>
    <property type="molecule type" value="Genomic_DNA"/>
</dbReference>
<reference evidence="2 3" key="1">
    <citation type="submission" date="2022-10" db="EMBL/GenBank/DDBJ databases">
        <title>The complete genomes of actinobacterial strains from the NBC collection.</title>
        <authorList>
            <person name="Joergensen T.S."/>
            <person name="Alvarez Arevalo M."/>
            <person name="Sterndorff E.B."/>
            <person name="Faurdal D."/>
            <person name="Vuksanovic O."/>
            <person name="Mourched A.-S."/>
            <person name="Charusanti P."/>
            <person name="Shaw S."/>
            <person name="Blin K."/>
            <person name="Weber T."/>
        </authorList>
    </citation>
    <scope>NUCLEOTIDE SEQUENCE [LARGE SCALE GENOMIC DNA]</scope>
    <source>
        <strain evidence="2 3">NBC_00206</strain>
    </source>
</reference>
<evidence type="ECO:0008006" key="4">
    <source>
        <dbReference type="Google" id="ProtNLM"/>
    </source>
</evidence>
<organism evidence="2 3">
    <name type="scientific">Streptomyces nigra</name>
    <dbReference type="NCBI Taxonomy" id="1827580"/>
    <lineage>
        <taxon>Bacteria</taxon>
        <taxon>Bacillati</taxon>
        <taxon>Actinomycetota</taxon>
        <taxon>Actinomycetes</taxon>
        <taxon>Kitasatosporales</taxon>
        <taxon>Streptomycetaceae</taxon>
        <taxon>Streptomyces</taxon>
    </lineage>
</organism>
<keyword evidence="1" id="KW-0732">Signal</keyword>
<dbReference type="RefSeq" id="WP_366899838.1">
    <property type="nucleotide sequence ID" value="NZ_CP108125.1"/>
</dbReference>
<feature type="chain" id="PRO_5045348705" description="Secreted protein" evidence="1">
    <location>
        <begin position="35"/>
        <end position="87"/>
    </location>
</feature>
<proteinExistence type="predicted"/>
<gene>
    <name evidence="2" type="ORF">OHU27_16425</name>
</gene>
<evidence type="ECO:0000256" key="1">
    <source>
        <dbReference type="SAM" id="SignalP"/>
    </source>
</evidence>
<evidence type="ECO:0000313" key="3">
    <source>
        <dbReference type="Proteomes" id="UP001622690"/>
    </source>
</evidence>
<sequence length="87" mass="9538">MNARSRRHPVRVRSIVVLVAAAAMGWGSTGTATAAAEQRPVLSVPLHGHASHDLVERAVERLCRRHSGTRVQLPPFARLCRPVNGWQ</sequence>
<evidence type="ECO:0000313" key="2">
    <source>
        <dbReference type="EMBL" id="WTO83925.1"/>
    </source>
</evidence>
<name>A0ABZ1IZ21_9ACTN</name>